<dbReference type="SUPFAM" id="SSF55447">
    <property type="entry name" value="CO dehydrogenase flavoprotein C-terminal domain-like"/>
    <property type="match status" value="1"/>
</dbReference>
<dbReference type="RefSeq" id="WP_114399509.1">
    <property type="nucleotide sequence ID" value="NZ_QEIM01000131.1"/>
</dbReference>
<dbReference type="InterPro" id="IPR005107">
    <property type="entry name" value="CO_DH_flav_C"/>
</dbReference>
<dbReference type="InterPro" id="IPR016169">
    <property type="entry name" value="FAD-bd_PCMH_sub2"/>
</dbReference>
<dbReference type="EMBL" id="QEIN01000125">
    <property type="protein sequence ID" value="RCV56642.1"/>
    <property type="molecule type" value="Genomic_DNA"/>
</dbReference>
<evidence type="ECO:0000259" key="2">
    <source>
        <dbReference type="PROSITE" id="PS51387"/>
    </source>
</evidence>
<dbReference type="InterPro" id="IPR036683">
    <property type="entry name" value="CO_DH_flav_C_dom_sf"/>
</dbReference>
<dbReference type="InterPro" id="IPR051312">
    <property type="entry name" value="Diverse_Substr_Oxidored"/>
</dbReference>
<dbReference type="Gene3D" id="3.30.43.10">
    <property type="entry name" value="Uridine Diphospho-n-acetylenolpyruvylglucosamine Reductase, domain 2"/>
    <property type="match status" value="1"/>
</dbReference>
<dbReference type="SUPFAM" id="SSF56176">
    <property type="entry name" value="FAD-binding/transporter-associated domain-like"/>
    <property type="match status" value="1"/>
</dbReference>
<gene>
    <name evidence="3" type="ORF">DEF24_16335</name>
</gene>
<dbReference type="PROSITE" id="PS51387">
    <property type="entry name" value="FAD_PCMH"/>
    <property type="match status" value="1"/>
</dbReference>
<sequence length="331" mass="34834">MRPFTLERPHDIATAVAFGAADDDQTDYIAGGTDMMQLLTDDIRRPGRLVSLGDGVLDDRIEAAPDGALRLGAAARMSDVADHPAVREGFPLIAEALLSSASAQVRNMATVGGNLLQRTRCAYFRDPGVHGCNKRAPGTGCAARDGVNRMLAVLGGSEHCIATHASDFAVPLVALDAVVRLSGPGGERTIPVEELHRLPGDSPHVETVLVPGELITAIEVPASRAARTSHYLKVRDRESFEFALVSAAVALDTDGGRIREARVAMGGVGPKPWRMRGVERALAGAACDPAVLRAAAARAADGTAPRPGNAFKPELMRRTVLRALRVVGGQP</sequence>
<dbReference type="Pfam" id="PF03450">
    <property type="entry name" value="CO_deh_flav_C"/>
    <property type="match status" value="1"/>
</dbReference>
<dbReference type="Gene3D" id="3.30.465.10">
    <property type="match status" value="2"/>
</dbReference>
<dbReference type="GO" id="GO:0071949">
    <property type="term" value="F:FAD binding"/>
    <property type="evidence" value="ECO:0007669"/>
    <property type="project" value="InterPro"/>
</dbReference>
<feature type="domain" description="FAD-binding PCMH-type" evidence="2">
    <location>
        <begin position="1"/>
        <end position="225"/>
    </location>
</feature>
<dbReference type="InterPro" id="IPR036318">
    <property type="entry name" value="FAD-bd_PCMH-like_sf"/>
</dbReference>
<protein>
    <submittedName>
        <fullName evidence="3">FAD-binding molybdopterin dehydrogenase</fullName>
    </submittedName>
</protein>
<organism evidence="3 4">
    <name type="scientific">Marinitenerispora sediminis</name>
    <dbReference type="NCBI Taxonomy" id="1931232"/>
    <lineage>
        <taxon>Bacteria</taxon>
        <taxon>Bacillati</taxon>
        <taxon>Actinomycetota</taxon>
        <taxon>Actinomycetes</taxon>
        <taxon>Streptosporangiales</taxon>
        <taxon>Nocardiopsidaceae</taxon>
        <taxon>Marinitenerispora</taxon>
    </lineage>
</organism>
<dbReference type="InterPro" id="IPR016167">
    <property type="entry name" value="FAD-bd_PCMH_sub1"/>
</dbReference>
<comment type="caution">
    <text evidence="3">The sequence shown here is derived from an EMBL/GenBank/DDBJ whole genome shotgun (WGS) entry which is preliminary data.</text>
</comment>
<dbReference type="InterPro" id="IPR016166">
    <property type="entry name" value="FAD-bd_PCMH"/>
</dbReference>
<proteinExistence type="predicted"/>
<dbReference type="OrthoDB" id="9814706at2"/>
<dbReference type="Gene3D" id="3.30.390.50">
    <property type="entry name" value="CO dehydrogenase flavoprotein, C-terminal domain"/>
    <property type="match status" value="1"/>
</dbReference>
<dbReference type="SMART" id="SM01092">
    <property type="entry name" value="CO_deh_flav_C"/>
    <property type="match status" value="1"/>
</dbReference>
<dbReference type="PANTHER" id="PTHR42659:SF1">
    <property type="entry name" value="OXIDOREDUCTASE"/>
    <property type="match status" value="1"/>
</dbReference>
<evidence type="ECO:0000313" key="3">
    <source>
        <dbReference type="EMBL" id="RCV56642.1"/>
    </source>
</evidence>
<dbReference type="PANTHER" id="PTHR42659">
    <property type="entry name" value="XANTHINE DEHYDROGENASE SUBUNIT C-RELATED"/>
    <property type="match status" value="1"/>
</dbReference>
<dbReference type="Proteomes" id="UP000253318">
    <property type="component" value="Unassembled WGS sequence"/>
</dbReference>
<name>A0A368T333_9ACTN</name>
<evidence type="ECO:0000313" key="4">
    <source>
        <dbReference type="Proteomes" id="UP000253318"/>
    </source>
</evidence>
<dbReference type="InterPro" id="IPR002346">
    <property type="entry name" value="Mopterin_DH_FAD-bd"/>
</dbReference>
<dbReference type="AlphaFoldDB" id="A0A368T333"/>
<dbReference type="GO" id="GO:0016491">
    <property type="term" value="F:oxidoreductase activity"/>
    <property type="evidence" value="ECO:0007669"/>
    <property type="project" value="UniProtKB-KW"/>
</dbReference>
<accession>A0A368T333</accession>
<keyword evidence="1" id="KW-0560">Oxidoreductase</keyword>
<reference evidence="3 4" key="1">
    <citation type="submission" date="2018-04" db="EMBL/GenBank/DDBJ databases">
        <title>Novel actinobacteria from marine sediment.</title>
        <authorList>
            <person name="Ng Z.Y."/>
            <person name="Tan G.Y.A."/>
        </authorList>
    </citation>
    <scope>NUCLEOTIDE SEQUENCE [LARGE SCALE GENOMIC DNA]</scope>
    <source>
        <strain evidence="3 4">TPS81</strain>
    </source>
</reference>
<dbReference type="Pfam" id="PF00941">
    <property type="entry name" value="FAD_binding_5"/>
    <property type="match status" value="1"/>
</dbReference>
<evidence type="ECO:0000256" key="1">
    <source>
        <dbReference type="ARBA" id="ARBA00023002"/>
    </source>
</evidence>
<keyword evidence="4" id="KW-1185">Reference proteome</keyword>